<dbReference type="eggNOG" id="COG4886">
    <property type="taxonomic scope" value="Bacteria"/>
</dbReference>
<dbReference type="OrthoDB" id="9157385at2"/>
<name>A0A069D6V4_9BACE</name>
<gene>
    <name evidence="1" type="ORF">JCM15093_3454</name>
</gene>
<proteinExistence type="predicted"/>
<dbReference type="STRING" id="1121097.GCA_000428125_02094"/>
<keyword evidence="2" id="KW-1185">Reference proteome</keyword>
<dbReference type="AlphaFoldDB" id="A0A069D6V4"/>
<reference evidence="1 2" key="1">
    <citation type="journal article" date="2015" name="Microbes Environ.">
        <title>Distribution and evolution of nitrogen fixation genes in the phylum bacteroidetes.</title>
        <authorList>
            <person name="Inoue J."/>
            <person name="Oshima K."/>
            <person name="Suda W."/>
            <person name="Sakamoto M."/>
            <person name="Iino T."/>
            <person name="Noda S."/>
            <person name="Hongoh Y."/>
            <person name="Hattori M."/>
            <person name="Ohkuma M."/>
        </authorList>
    </citation>
    <scope>NUCLEOTIDE SEQUENCE [LARGE SCALE GENOMIC DNA]</scope>
    <source>
        <strain evidence="1 2">JCM 15093</strain>
    </source>
</reference>
<accession>A0A069D6V4</accession>
<dbReference type="InterPro" id="IPR032675">
    <property type="entry name" value="LRR_dom_sf"/>
</dbReference>
<dbReference type="SUPFAM" id="SSF52058">
    <property type="entry name" value="L domain-like"/>
    <property type="match status" value="1"/>
</dbReference>
<evidence type="ECO:0000313" key="1">
    <source>
        <dbReference type="EMBL" id="GAK38142.1"/>
    </source>
</evidence>
<comment type="caution">
    <text evidence="1">The sequence shown here is derived from an EMBL/GenBank/DDBJ whole genome shotgun (WGS) entry which is preliminary data.</text>
</comment>
<dbReference type="RefSeq" id="WP_024997665.1">
    <property type="nucleotide sequence ID" value="NZ_ATZI01000008.1"/>
</dbReference>
<organism evidence="1 2">
    <name type="scientific">Bacteroides graminisolvens DSM 19988 = JCM 15093</name>
    <dbReference type="NCBI Taxonomy" id="1121097"/>
    <lineage>
        <taxon>Bacteria</taxon>
        <taxon>Pseudomonadati</taxon>
        <taxon>Bacteroidota</taxon>
        <taxon>Bacteroidia</taxon>
        <taxon>Bacteroidales</taxon>
        <taxon>Bacteroidaceae</taxon>
        <taxon>Bacteroides</taxon>
    </lineage>
</organism>
<protein>
    <submittedName>
        <fullName evidence="1">Possible surface protein, responsible for cell interaction</fullName>
    </submittedName>
</protein>
<dbReference type="Proteomes" id="UP000027601">
    <property type="component" value="Unassembled WGS sequence"/>
</dbReference>
<evidence type="ECO:0000313" key="2">
    <source>
        <dbReference type="Proteomes" id="UP000027601"/>
    </source>
</evidence>
<dbReference type="EMBL" id="BAJS01000039">
    <property type="protein sequence ID" value="GAK38142.1"/>
    <property type="molecule type" value="Genomic_DNA"/>
</dbReference>
<dbReference type="Gene3D" id="3.80.10.10">
    <property type="entry name" value="Ribonuclease Inhibitor"/>
    <property type="match status" value="1"/>
</dbReference>
<sequence length="285" mass="32455">MVKETEEGLKILVGINGQESLFINSDRLSDCIEYLYNNNLRFITINSFQNYKAKDIGFLTELKDFLEGLSVLETHYDYSIVNELHKLKYLGIPDNGKDVIDLKNFPDIEMCGVAFSERLQGLEFCNNLKSLTVSNYKPKTKDLSTLPSLSNLEHLSLIKTNIATLQGVNNFNNLKRLEIFSASKLETIAALQVLLSSLEEIQVELCKKITDFETLGKVKSLKKIILSESGEIKSLAFVKDLPELEFISFWGTNVLDGNIKYCEGINYVGFDNKKHYTHKLEQFKK</sequence>